<accession>A0A452H0Y9</accession>
<reference evidence="1" key="3">
    <citation type="submission" date="2025-09" db="UniProtKB">
        <authorList>
            <consortium name="Ensembl"/>
        </authorList>
    </citation>
    <scope>IDENTIFICATION</scope>
</reference>
<dbReference type="Proteomes" id="UP000291020">
    <property type="component" value="Unassembled WGS sequence"/>
</dbReference>
<name>A0A452H0Y9_9SAUR</name>
<proteinExistence type="predicted"/>
<evidence type="ECO:0000313" key="2">
    <source>
        <dbReference type="Proteomes" id="UP000291020"/>
    </source>
</evidence>
<dbReference type="Ensembl" id="ENSGAGT00000009349.1">
    <property type="protein sequence ID" value="ENSGAGP00000008118.1"/>
    <property type="gene ID" value="ENSGAGG00000006452.1"/>
</dbReference>
<sequence>VSHCLAQATLQGLFTAQNSRAQAIRWPQPPRELGSQAPATGPAFRTGSQLCGCLCFPFSRSLLHGCIPPPQFWILIERTGLGLGQEWGKGVCFV</sequence>
<organism evidence="1 2">
    <name type="scientific">Gopherus agassizii</name>
    <name type="common">Agassiz's desert tortoise</name>
    <dbReference type="NCBI Taxonomy" id="38772"/>
    <lineage>
        <taxon>Eukaryota</taxon>
        <taxon>Metazoa</taxon>
        <taxon>Chordata</taxon>
        <taxon>Craniata</taxon>
        <taxon>Vertebrata</taxon>
        <taxon>Euteleostomi</taxon>
        <taxon>Archelosauria</taxon>
        <taxon>Testudinata</taxon>
        <taxon>Testudines</taxon>
        <taxon>Cryptodira</taxon>
        <taxon>Durocryptodira</taxon>
        <taxon>Testudinoidea</taxon>
        <taxon>Testudinidae</taxon>
        <taxon>Gopherus</taxon>
    </lineage>
</organism>
<evidence type="ECO:0000313" key="1">
    <source>
        <dbReference type="Ensembl" id="ENSGAGP00000008118.1"/>
    </source>
</evidence>
<reference evidence="1" key="2">
    <citation type="submission" date="2025-08" db="UniProtKB">
        <authorList>
            <consortium name="Ensembl"/>
        </authorList>
    </citation>
    <scope>IDENTIFICATION</scope>
</reference>
<dbReference type="AlphaFoldDB" id="A0A452H0Y9"/>
<reference evidence="2" key="1">
    <citation type="journal article" date="2017" name="PLoS ONE">
        <title>The Agassiz's desert tortoise genome provides a resource for the conservation of a threatened species.</title>
        <authorList>
            <person name="Tollis M."/>
            <person name="DeNardo D.F."/>
            <person name="Cornelius J.A."/>
            <person name="Dolby G.A."/>
            <person name="Edwards T."/>
            <person name="Henen B.T."/>
            <person name="Karl A.E."/>
            <person name="Murphy R.W."/>
            <person name="Kusumi K."/>
        </authorList>
    </citation>
    <scope>NUCLEOTIDE SEQUENCE [LARGE SCALE GENOMIC DNA]</scope>
</reference>
<protein>
    <submittedName>
        <fullName evidence="1">Uncharacterized protein</fullName>
    </submittedName>
</protein>
<keyword evidence="2" id="KW-1185">Reference proteome</keyword>